<name>A0A0K1NGW5_9BACT</name>
<dbReference type="RefSeq" id="WP_025077814.1">
    <property type="nucleotide sequence ID" value="NZ_BAKO01000004.1"/>
</dbReference>
<reference evidence="2 4" key="1">
    <citation type="submission" date="2015-07" db="EMBL/GenBank/DDBJ databases">
        <authorList>
            <person name="Noorani M."/>
        </authorList>
    </citation>
    <scope>NUCLEOTIDE SEQUENCE [LARGE SCALE GENOMIC DNA]</scope>
    <source>
        <strain evidence="2 4">W1435</strain>
    </source>
</reference>
<gene>
    <name evidence="2" type="ORF">ADJ77_00180</name>
    <name evidence="3" type="ORF">J5A51_07325</name>
</gene>
<evidence type="ECO:0000313" key="4">
    <source>
        <dbReference type="Proteomes" id="UP000060345"/>
    </source>
</evidence>
<keyword evidence="1" id="KW-1133">Transmembrane helix</keyword>
<reference evidence="3 5" key="2">
    <citation type="submission" date="2021-03" db="EMBL/GenBank/DDBJ databases">
        <title>Human Oral Microbial Genomes.</title>
        <authorList>
            <person name="Johnston C.D."/>
            <person name="Chen T."/>
            <person name="Dewhirst F.E."/>
        </authorList>
    </citation>
    <scope>NUCLEOTIDE SEQUENCE [LARGE SCALE GENOMIC DNA]</scope>
    <source>
        <strain evidence="3 5">W1435</strain>
    </source>
</reference>
<evidence type="ECO:0000256" key="1">
    <source>
        <dbReference type="SAM" id="Phobius"/>
    </source>
</evidence>
<keyword evidence="1" id="KW-0472">Membrane</keyword>
<sequence length="124" mass="14369">MDRTIFYLFSIPLLIISMIFCGYIVRRGLKINSNGGFHIENGYLYPHTQYGRISILKDPDPICIKDIATIRLRQIFQINGAFRTKVTMKDGRSMSFAVTGFNPAKERRRLEKELLENGFQGEIY</sequence>
<proteinExistence type="predicted"/>
<organism evidence="2 4">
    <name type="scientific">Prevotella fusca JCM 17724</name>
    <dbReference type="NCBI Taxonomy" id="1236517"/>
    <lineage>
        <taxon>Bacteria</taxon>
        <taxon>Pseudomonadati</taxon>
        <taxon>Bacteroidota</taxon>
        <taxon>Bacteroidia</taxon>
        <taxon>Bacteroidales</taxon>
        <taxon>Prevotellaceae</taxon>
        <taxon>Prevotella</taxon>
    </lineage>
</organism>
<accession>A0A0K1NGW5</accession>
<dbReference type="Proteomes" id="UP000060345">
    <property type="component" value="Chromosome 1"/>
</dbReference>
<keyword evidence="5" id="KW-1185">Reference proteome</keyword>
<evidence type="ECO:0000313" key="2">
    <source>
        <dbReference type="EMBL" id="AKU68342.1"/>
    </source>
</evidence>
<dbReference type="Proteomes" id="UP000682005">
    <property type="component" value="Chromosome 1"/>
</dbReference>
<evidence type="ECO:0000313" key="3">
    <source>
        <dbReference type="EMBL" id="QUB87281.1"/>
    </source>
</evidence>
<evidence type="ECO:0000313" key="5">
    <source>
        <dbReference type="Proteomes" id="UP000682005"/>
    </source>
</evidence>
<dbReference type="AlphaFoldDB" id="A0A0K1NGW5"/>
<keyword evidence="1" id="KW-0812">Transmembrane</keyword>
<dbReference type="EMBL" id="CP012074">
    <property type="protein sequence ID" value="AKU68342.1"/>
    <property type="molecule type" value="Genomic_DNA"/>
</dbReference>
<dbReference type="KEGG" id="pfus:ADJ77_00180"/>
<feature type="transmembrane region" description="Helical" evidence="1">
    <location>
        <begin position="6"/>
        <end position="25"/>
    </location>
</feature>
<dbReference type="EMBL" id="CP072370">
    <property type="protein sequence ID" value="QUB87281.1"/>
    <property type="molecule type" value="Genomic_DNA"/>
</dbReference>
<dbReference type="OrthoDB" id="9932383at2"/>
<protein>
    <submittedName>
        <fullName evidence="2">Uncharacterized protein</fullName>
    </submittedName>
</protein>